<proteinExistence type="predicted"/>
<feature type="compositionally biased region" description="Basic and acidic residues" evidence="1">
    <location>
        <begin position="127"/>
        <end position="136"/>
    </location>
</feature>
<name>A0ABN8ZE08_RANTA</name>
<dbReference type="EMBL" id="OX459939">
    <property type="protein sequence ID" value="CAI9170838.1"/>
    <property type="molecule type" value="Genomic_DNA"/>
</dbReference>
<dbReference type="Proteomes" id="UP001176941">
    <property type="component" value="Chromosome 3"/>
</dbReference>
<gene>
    <name evidence="2" type="ORF">MRATA1EN1_LOCUS19800</name>
</gene>
<protein>
    <submittedName>
        <fullName evidence="2">Uncharacterized protein</fullName>
    </submittedName>
</protein>
<organism evidence="2 3">
    <name type="scientific">Rangifer tarandus platyrhynchus</name>
    <name type="common">Svalbard reindeer</name>
    <dbReference type="NCBI Taxonomy" id="3082113"/>
    <lineage>
        <taxon>Eukaryota</taxon>
        <taxon>Metazoa</taxon>
        <taxon>Chordata</taxon>
        <taxon>Craniata</taxon>
        <taxon>Vertebrata</taxon>
        <taxon>Euteleostomi</taxon>
        <taxon>Mammalia</taxon>
        <taxon>Eutheria</taxon>
        <taxon>Laurasiatheria</taxon>
        <taxon>Artiodactyla</taxon>
        <taxon>Ruminantia</taxon>
        <taxon>Pecora</taxon>
        <taxon>Cervidae</taxon>
        <taxon>Odocoileinae</taxon>
        <taxon>Rangifer</taxon>
    </lineage>
</organism>
<sequence>MIFFLRPLSRLSCKRKQPTQLRVYLQDNSAARRLGSGSDSARCPARALCPRPANSTGVPAAGPRGSPEPCPVDAPTSLAYLAPIPPPHQSLCSISPRALQTLCPSLHPLSASGREEPAAPPAPPKPAGERVARSRDPGTPPSAQRPGCPGTPSSQAKWPASRLLPG</sequence>
<evidence type="ECO:0000313" key="2">
    <source>
        <dbReference type="EMBL" id="CAI9170838.1"/>
    </source>
</evidence>
<feature type="region of interest" description="Disordered" evidence="1">
    <location>
        <begin position="105"/>
        <end position="166"/>
    </location>
</feature>
<reference evidence="2" key="1">
    <citation type="submission" date="2023-04" db="EMBL/GenBank/DDBJ databases">
        <authorList>
            <consortium name="ELIXIR-Norway"/>
        </authorList>
    </citation>
    <scope>NUCLEOTIDE SEQUENCE [LARGE SCALE GENOMIC DNA]</scope>
</reference>
<keyword evidence="3" id="KW-1185">Reference proteome</keyword>
<evidence type="ECO:0000313" key="3">
    <source>
        <dbReference type="Proteomes" id="UP001176941"/>
    </source>
</evidence>
<feature type="region of interest" description="Disordered" evidence="1">
    <location>
        <begin position="50"/>
        <end position="73"/>
    </location>
</feature>
<accession>A0ABN8ZE08</accession>
<evidence type="ECO:0000256" key="1">
    <source>
        <dbReference type="SAM" id="MobiDB-lite"/>
    </source>
</evidence>